<dbReference type="Gene3D" id="3.40.47.10">
    <property type="match status" value="1"/>
</dbReference>
<dbReference type="InterPro" id="IPR020616">
    <property type="entry name" value="Thiolase_N"/>
</dbReference>
<dbReference type="SUPFAM" id="SSF53901">
    <property type="entry name" value="Thiolase-like"/>
    <property type="match status" value="2"/>
</dbReference>
<evidence type="ECO:0000259" key="1">
    <source>
        <dbReference type="Pfam" id="PF00108"/>
    </source>
</evidence>
<dbReference type="PIRSF" id="PIRSF000429">
    <property type="entry name" value="Ac-CoA_Ac_transf"/>
    <property type="match status" value="1"/>
</dbReference>
<feature type="domain" description="Thiolase N-terminal" evidence="1">
    <location>
        <begin position="5"/>
        <end position="204"/>
    </location>
</feature>
<dbReference type="InterPro" id="IPR016039">
    <property type="entry name" value="Thiolase-like"/>
</dbReference>
<organism evidence="3 4">
    <name type="scientific">Streptomyces rectiviolaceus</name>
    <dbReference type="NCBI Taxonomy" id="332591"/>
    <lineage>
        <taxon>Bacteria</taxon>
        <taxon>Bacillati</taxon>
        <taxon>Actinomycetota</taxon>
        <taxon>Actinomycetes</taxon>
        <taxon>Kitasatosporales</taxon>
        <taxon>Streptomycetaceae</taxon>
        <taxon>Streptomyces</taxon>
    </lineage>
</organism>
<comment type="caution">
    <text evidence="3">The sequence shown here is derived from an EMBL/GenBank/DDBJ whole genome shotgun (WGS) entry which is preliminary data.</text>
</comment>
<dbReference type="RefSeq" id="WP_344525568.1">
    <property type="nucleotide sequence ID" value="NZ_BAAAUG010000117.1"/>
</dbReference>
<feature type="domain" description="Thiolase C-terminal" evidence="2">
    <location>
        <begin position="283"/>
        <end position="395"/>
    </location>
</feature>
<dbReference type="EMBL" id="BAAAUG010000117">
    <property type="protein sequence ID" value="GAA3128709.1"/>
    <property type="molecule type" value="Genomic_DNA"/>
</dbReference>
<dbReference type="InterPro" id="IPR055140">
    <property type="entry name" value="Thiolase_C_2"/>
</dbReference>
<evidence type="ECO:0000313" key="4">
    <source>
        <dbReference type="Proteomes" id="UP001501637"/>
    </source>
</evidence>
<keyword evidence="4" id="KW-1185">Reference proteome</keyword>
<evidence type="ECO:0000313" key="3">
    <source>
        <dbReference type="EMBL" id="GAA3128709.1"/>
    </source>
</evidence>
<proteinExistence type="predicted"/>
<sequence length="408" mass="42545">MAEQVWIAGVGMTKFAHHTDREVPGLAAEAVHEALADAGLEQRHVEAAFFGNTTQGALQGQLMVGGQIALRGMGFERIPMYNVENACATGATALHLAVDQIRAGAVDIALAVGSEKMNVADRDRTMAVFNGAYDVSDPAGLTAALTDLGGESDDSHAGRRSIFMDIYAAMARAHMKRFGTTQRQIAAVAAKNHRHSVHNEKAQHRREFTVDEVLSARALSFPLTVPMCAPVTDGAAAVVVCGQRGLRRMAARGRLVRVLAHVVGTGVTHPRDAWDQHISGLLAARAYERAGLGPQDIDVAELHDATAFGEIQQTELLGLCEPGAGGAAAEAGVTALGGRLPVNPSGGLESKGHPLGATGLAQVYELVRQLRGEAGVRQVPGARVALAENGGGFYGGEEAVAAITVLGA</sequence>
<dbReference type="PANTHER" id="PTHR42870">
    <property type="entry name" value="ACETYL-COA C-ACETYLTRANSFERASE"/>
    <property type="match status" value="1"/>
</dbReference>
<reference evidence="4" key="1">
    <citation type="journal article" date="2019" name="Int. J. Syst. Evol. Microbiol.">
        <title>The Global Catalogue of Microorganisms (GCM) 10K type strain sequencing project: providing services to taxonomists for standard genome sequencing and annotation.</title>
        <authorList>
            <consortium name="The Broad Institute Genomics Platform"/>
            <consortium name="The Broad Institute Genome Sequencing Center for Infectious Disease"/>
            <person name="Wu L."/>
            <person name="Ma J."/>
        </authorList>
    </citation>
    <scope>NUCLEOTIDE SEQUENCE [LARGE SCALE GENOMIC DNA]</scope>
    <source>
        <strain evidence="4">JCM 9092</strain>
    </source>
</reference>
<protein>
    <submittedName>
        <fullName evidence="3">Thiolase family protein</fullName>
    </submittedName>
</protein>
<dbReference type="InterPro" id="IPR002155">
    <property type="entry name" value="Thiolase"/>
</dbReference>
<dbReference type="Pfam" id="PF00108">
    <property type="entry name" value="Thiolase_N"/>
    <property type="match status" value="1"/>
</dbReference>
<dbReference type="Pfam" id="PF22691">
    <property type="entry name" value="Thiolase_C_1"/>
    <property type="match status" value="1"/>
</dbReference>
<name>A0ABP6MZT1_9ACTN</name>
<dbReference type="CDD" id="cd00829">
    <property type="entry name" value="SCP-x_thiolase"/>
    <property type="match status" value="1"/>
</dbReference>
<accession>A0ABP6MZT1</accession>
<dbReference type="PANTHER" id="PTHR42870:SF1">
    <property type="entry name" value="NON-SPECIFIC LIPID-TRANSFER PROTEIN-LIKE 2"/>
    <property type="match status" value="1"/>
</dbReference>
<dbReference type="Proteomes" id="UP001501637">
    <property type="component" value="Unassembled WGS sequence"/>
</dbReference>
<evidence type="ECO:0000259" key="2">
    <source>
        <dbReference type="Pfam" id="PF22691"/>
    </source>
</evidence>
<gene>
    <name evidence="3" type="ORF">GCM10010449_57440</name>
</gene>